<keyword evidence="4" id="KW-0804">Transcription</keyword>
<dbReference type="EMBL" id="FOOE01000045">
    <property type="protein sequence ID" value="SFG28918.1"/>
    <property type="molecule type" value="Genomic_DNA"/>
</dbReference>
<dbReference type="InterPro" id="IPR013324">
    <property type="entry name" value="RNA_pol_sigma_r3/r4-like"/>
</dbReference>
<evidence type="ECO:0000256" key="1">
    <source>
        <dbReference type="ARBA" id="ARBA00023015"/>
    </source>
</evidence>
<evidence type="ECO:0000256" key="4">
    <source>
        <dbReference type="ARBA" id="ARBA00023163"/>
    </source>
</evidence>
<name>A0A1I2QKS5_9CLOT</name>
<dbReference type="SUPFAM" id="SSF88659">
    <property type="entry name" value="Sigma3 and sigma4 domains of RNA polymerase sigma factors"/>
    <property type="match status" value="1"/>
</dbReference>
<dbReference type="SUPFAM" id="SSF88946">
    <property type="entry name" value="Sigma2 domain of RNA polymerase sigma factors"/>
    <property type="match status" value="1"/>
</dbReference>
<dbReference type="GO" id="GO:0003677">
    <property type="term" value="F:DNA binding"/>
    <property type="evidence" value="ECO:0007669"/>
    <property type="project" value="UniProtKB-KW"/>
</dbReference>
<dbReference type="InterPro" id="IPR013325">
    <property type="entry name" value="RNA_pol_sigma_r2"/>
</dbReference>
<dbReference type="AlphaFoldDB" id="A0A1I2QKS5"/>
<keyword evidence="3" id="KW-0238">DNA-binding</keyword>
<gene>
    <name evidence="6" type="ORF">SAMN04487885_14515</name>
</gene>
<dbReference type="STRING" id="1529.SAMN04487885_14515"/>
<evidence type="ECO:0000313" key="7">
    <source>
        <dbReference type="Proteomes" id="UP000182135"/>
    </source>
</evidence>
<evidence type="ECO:0000256" key="3">
    <source>
        <dbReference type="ARBA" id="ARBA00023125"/>
    </source>
</evidence>
<dbReference type="Pfam" id="PF04545">
    <property type="entry name" value="Sigma70_r4"/>
    <property type="match status" value="1"/>
</dbReference>
<evidence type="ECO:0000313" key="6">
    <source>
        <dbReference type="EMBL" id="SFG28918.1"/>
    </source>
</evidence>
<dbReference type="NCBIfam" id="TIGR02937">
    <property type="entry name" value="sigma70-ECF"/>
    <property type="match status" value="1"/>
</dbReference>
<dbReference type="Gene3D" id="1.20.140.160">
    <property type="match status" value="1"/>
</dbReference>
<evidence type="ECO:0000259" key="5">
    <source>
        <dbReference type="Pfam" id="PF04545"/>
    </source>
</evidence>
<proteinExistence type="predicted"/>
<dbReference type="Proteomes" id="UP000182135">
    <property type="component" value="Unassembled WGS sequence"/>
</dbReference>
<dbReference type="InterPro" id="IPR007630">
    <property type="entry name" value="RNA_pol_sigma70_r4"/>
</dbReference>
<keyword evidence="2" id="KW-0731">Sigma factor</keyword>
<sequence length="191" mass="22802">MKKRLNINGEIVEMNFEQAYEQFAAFRHKMQIKWNRLPIDREDLKQEIDISFYKAFLKYDEQRNDRVAFLTYAFQYVEADMWIFLRDLNAIKRVINLRTVSYNAIFENDDNKENSFESKICIEDSFEEELITELDVESVISRLADRDKKIIELLKLGYVQSEIGKEIGVSQIQVSRLRSRILKKLREEIAS</sequence>
<dbReference type="InterPro" id="IPR014284">
    <property type="entry name" value="RNA_pol_sigma-70_dom"/>
</dbReference>
<accession>A0A1I2QKS5</accession>
<dbReference type="GO" id="GO:0016987">
    <property type="term" value="F:sigma factor activity"/>
    <property type="evidence" value="ECO:0007669"/>
    <property type="project" value="UniProtKB-KW"/>
</dbReference>
<keyword evidence="7" id="KW-1185">Reference proteome</keyword>
<dbReference type="GO" id="GO:0006352">
    <property type="term" value="P:DNA-templated transcription initiation"/>
    <property type="evidence" value="ECO:0007669"/>
    <property type="project" value="InterPro"/>
</dbReference>
<evidence type="ECO:0000256" key="2">
    <source>
        <dbReference type="ARBA" id="ARBA00023082"/>
    </source>
</evidence>
<reference evidence="6 7" key="1">
    <citation type="submission" date="2016-10" db="EMBL/GenBank/DDBJ databases">
        <authorList>
            <person name="de Groot N.N."/>
        </authorList>
    </citation>
    <scope>NUCLEOTIDE SEQUENCE [LARGE SCALE GENOMIC DNA]</scope>
    <source>
        <strain evidence="6 7">NLAE-zl-G419</strain>
    </source>
</reference>
<protein>
    <submittedName>
        <fullName evidence="6">RNA polymerase sigma factor, sigma-70 family</fullName>
    </submittedName>
</protein>
<dbReference type="RefSeq" id="WP_074846728.1">
    <property type="nucleotide sequence ID" value="NZ_CABMJC010000003.1"/>
</dbReference>
<dbReference type="eggNOG" id="ENOG5032E09">
    <property type="taxonomic scope" value="Bacteria"/>
</dbReference>
<feature type="domain" description="RNA polymerase sigma-70 region 4" evidence="5">
    <location>
        <begin position="140"/>
        <end position="187"/>
    </location>
</feature>
<dbReference type="PANTHER" id="PTHR30385">
    <property type="entry name" value="SIGMA FACTOR F FLAGELLAR"/>
    <property type="match status" value="1"/>
</dbReference>
<organism evidence="6 7">
    <name type="scientific">Clostridium cadaveris</name>
    <dbReference type="NCBI Taxonomy" id="1529"/>
    <lineage>
        <taxon>Bacteria</taxon>
        <taxon>Bacillati</taxon>
        <taxon>Bacillota</taxon>
        <taxon>Clostridia</taxon>
        <taxon>Eubacteriales</taxon>
        <taxon>Clostridiaceae</taxon>
        <taxon>Clostridium</taxon>
    </lineage>
</organism>
<keyword evidence="1" id="KW-0805">Transcription regulation</keyword>